<gene>
    <name evidence="2" type="ORF">SAMN04489844_1557</name>
</gene>
<dbReference type="Pfam" id="PF21948">
    <property type="entry name" value="LplA-B_cat"/>
    <property type="match status" value="1"/>
</dbReference>
<keyword evidence="2" id="KW-0436">Ligase</keyword>
<dbReference type="SUPFAM" id="SSF55681">
    <property type="entry name" value="Class II aaRS and biotin synthetases"/>
    <property type="match status" value="1"/>
</dbReference>
<evidence type="ECO:0000313" key="3">
    <source>
        <dbReference type="Proteomes" id="UP000198742"/>
    </source>
</evidence>
<name>A0A1H4PAE9_9ACTN</name>
<dbReference type="InterPro" id="IPR045864">
    <property type="entry name" value="aa-tRNA-synth_II/BPL/LPL"/>
</dbReference>
<sequence length="248" mass="26177">MSTVFLGPLAGRESGELAVAHALLRRASVGALRAAVHLYRPAAPAVVFGRRDTRLPGYAAAVRAAEDAGFATAVRAVGGRVVAYTGKALVLDVVRREPQAVGAMDQRFQSYGELMAAALRDLGIEARVGPVPGEYCPGAHSVNARGTVKLVGTAQRVVKDAWLFSSLVVVDDQERLQEVLTEVHGHLDLPFDAASVGTVRAEAPDATLADAHTAIARAWGIEGAAPAELDAETRELAERLEPDQRTES</sequence>
<dbReference type="GO" id="GO:0016874">
    <property type="term" value="F:ligase activity"/>
    <property type="evidence" value="ECO:0007669"/>
    <property type="project" value="UniProtKB-KW"/>
</dbReference>
<keyword evidence="3" id="KW-1185">Reference proteome</keyword>
<evidence type="ECO:0000313" key="2">
    <source>
        <dbReference type="EMBL" id="SEC03972.1"/>
    </source>
</evidence>
<dbReference type="OrthoDB" id="5243608at2"/>
<dbReference type="InterPro" id="IPR004143">
    <property type="entry name" value="BPL_LPL_catalytic"/>
</dbReference>
<dbReference type="EMBL" id="FNRT01000002">
    <property type="protein sequence ID" value="SEC03972.1"/>
    <property type="molecule type" value="Genomic_DNA"/>
</dbReference>
<dbReference type="Gene3D" id="3.30.930.10">
    <property type="entry name" value="Bira Bifunctional Protein, Domain 2"/>
    <property type="match status" value="1"/>
</dbReference>
<feature type="domain" description="BPL/LPL catalytic" evidence="1">
    <location>
        <begin position="17"/>
        <end position="180"/>
    </location>
</feature>
<organism evidence="2 3">
    <name type="scientific">Nocardioides exalbidus</name>
    <dbReference type="NCBI Taxonomy" id="402596"/>
    <lineage>
        <taxon>Bacteria</taxon>
        <taxon>Bacillati</taxon>
        <taxon>Actinomycetota</taxon>
        <taxon>Actinomycetes</taxon>
        <taxon>Propionibacteriales</taxon>
        <taxon>Nocardioidaceae</taxon>
        <taxon>Nocardioides</taxon>
    </lineage>
</organism>
<reference evidence="3" key="1">
    <citation type="submission" date="2016-10" db="EMBL/GenBank/DDBJ databases">
        <authorList>
            <person name="Varghese N."/>
            <person name="Submissions S."/>
        </authorList>
    </citation>
    <scope>NUCLEOTIDE SEQUENCE [LARGE SCALE GENOMIC DNA]</scope>
    <source>
        <strain evidence="3">DSM 22017</strain>
    </source>
</reference>
<dbReference type="Proteomes" id="UP000198742">
    <property type="component" value="Unassembled WGS sequence"/>
</dbReference>
<protein>
    <submittedName>
        <fullName evidence="2">Lipoate-protein ligase A</fullName>
    </submittedName>
</protein>
<dbReference type="RefSeq" id="WP_090968596.1">
    <property type="nucleotide sequence ID" value="NZ_FNRT01000002.1"/>
</dbReference>
<dbReference type="STRING" id="402596.SAMN04489844_1557"/>
<accession>A0A1H4PAE9</accession>
<proteinExistence type="predicted"/>
<dbReference type="AlphaFoldDB" id="A0A1H4PAE9"/>
<evidence type="ECO:0000259" key="1">
    <source>
        <dbReference type="Pfam" id="PF21948"/>
    </source>
</evidence>